<dbReference type="OrthoDB" id="197869at2"/>
<dbReference type="EMBL" id="AFWF01000295">
    <property type="protein sequence ID" value="EGU31242.1"/>
    <property type="molecule type" value="Genomic_DNA"/>
</dbReference>
<dbReference type="RefSeq" id="WP_006714470.1">
    <property type="nucleotide sequence ID" value="NZ_AFWF01000295.1"/>
</dbReference>
<proteinExistence type="predicted"/>
<dbReference type="SUPFAM" id="SSF56935">
    <property type="entry name" value="Porins"/>
    <property type="match status" value="1"/>
</dbReference>
<sequence length="368" mass="42398">MNKNILTLALLAASFETAANIEISENILVSGFGSTSWAKSDNSTPLITNVEISDQSCFDCDTTLGLQIDGYFNALHASAQVVKRPQDHWSDPELEWAYLGYQYKDLLFRAGQLRIPLFLYSEYYYVGHAYAMSRPPTEVYNSILGITAYQGFSLTWNVDIDDEKSLSITPFYGLEDEKEVNLNQDTFLELDTKRMYGVNMLLSGDNYRWNFSYLNSRYDQRVTLTNYTMTIPSIGDITIPRYVDESEDNRIELYSLGAEYEFGSTTLTAELQKNDRSSAWYSSLQYRIYDFIPYVVYGQQYNEEVQESSRIREGESVTAGVRYDLRYNLSLNAEWQYFHTEKGYDGAFIDVPSKPTAQLYTIMINFVF</sequence>
<gene>
    <name evidence="1" type="ORF">VII00023_19990</name>
</gene>
<dbReference type="AlphaFoldDB" id="F9S7L2"/>
<evidence type="ECO:0008006" key="3">
    <source>
        <dbReference type="Google" id="ProtNLM"/>
    </source>
</evidence>
<comment type="caution">
    <text evidence="1">The sequence shown here is derived from an EMBL/GenBank/DDBJ whole genome shotgun (WGS) entry which is preliminary data.</text>
</comment>
<dbReference type="Proteomes" id="UP000004605">
    <property type="component" value="Unassembled WGS sequence"/>
</dbReference>
<dbReference type="Gene3D" id="2.40.160.10">
    <property type="entry name" value="Porin"/>
    <property type="match status" value="1"/>
</dbReference>
<name>F9S7L2_9VIBR</name>
<dbReference type="InterPro" id="IPR023614">
    <property type="entry name" value="Porin_dom_sf"/>
</dbReference>
<evidence type="ECO:0000313" key="1">
    <source>
        <dbReference type="EMBL" id="EGU31242.1"/>
    </source>
</evidence>
<accession>F9S7L2</accession>
<keyword evidence="2" id="KW-1185">Reference proteome</keyword>
<evidence type="ECO:0000313" key="2">
    <source>
        <dbReference type="Proteomes" id="UP000004605"/>
    </source>
</evidence>
<organism evidence="1 2">
    <name type="scientific">Vibrio ichthyoenteri ATCC 700023</name>
    <dbReference type="NCBI Taxonomy" id="870968"/>
    <lineage>
        <taxon>Bacteria</taxon>
        <taxon>Pseudomonadati</taxon>
        <taxon>Pseudomonadota</taxon>
        <taxon>Gammaproteobacteria</taxon>
        <taxon>Vibrionales</taxon>
        <taxon>Vibrionaceae</taxon>
        <taxon>Vibrio</taxon>
    </lineage>
</organism>
<protein>
    <recommendedName>
        <fullName evidence="3">Sulfate ABC transporter permease</fullName>
    </recommendedName>
</protein>
<reference evidence="1 2" key="1">
    <citation type="journal article" date="2012" name="Int. J. Syst. Evol. Microbiol.">
        <title>Vibrio caribbeanicus sp. nov., isolated from the marine sponge Scleritoderma cyanea.</title>
        <authorList>
            <person name="Hoffmann M."/>
            <person name="Monday S.R."/>
            <person name="Allard M.W."/>
            <person name="Strain E.A."/>
            <person name="Whittaker P."/>
            <person name="Naum M."/>
            <person name="McCarthy P.J."/>
            <person name="Lopez J.V."/>
            <person name="Fischer M."/>
            <person name="Brown E.W."/>
        </authorList>
    </citation>
    <scope>NUCLEOTIDE SEQUENCE [LARGE SCALE GENOMIC DNA]</scope>
    <source>
        <strain evidence="1 2">ATCC 700023</strain>
    </source>
</reference>